<name>A0A1B6DAV7_9HEMI</name>
<dbReference type="GO" id="GO:0071897">
    <property type="term" value="P:DNA biosynthetic process"/>
    <property type="evidence" value="ECO:0007669"/>
    <property type="project" value="UniProtKB-ARBA"/>
</dbReference>
<sequence>YGWAMSNYLPYGYFEWFTPPDDFDILKIPDDSNEGYILEVDVDYPKNLHDEHSDLPFLAERKIPPNGNHPKLLLTLDAKRNYVVHYIALKQAILAGLVLKRIHRVIKFKQAPWLRPYILFNTHLRSKAKNKFQMTFYKDMVNASFGKTMESVRKRRDIRLVTKE</sequence>
<gene>
    <name evidence="1" type="ORF">g.15737</name>
</gene>
<evidence type="ECO:0008006" key="2">
    <source>
        <dbReference type="Google" id="ProtNLM"/>
    </source>
</evidence>
<protein>
    <recommendedName>
        <fullName evidence="2">DNA-directed DNA polymerase</fullName>
    </recommendedName>
</protein>
<dbReference type="InterPro" id="IPR043502">
    <property type="entry name" value="DNA/RNA_pol_sf"/>
</dbReference>
<proteinExistence type="predicted"/>
<dbReference type="AlphaFoldDB" id="A0A1B6DAV7"/>
<dbReference type="SUPFAM" id="SSF56672">
    <property type="entry name" value="DNA/RNA polymerases"/>
    <property type="match status" value="1"/>
</dbReference>
<feature type="non-terminal residue" evidence="1">
    <location>
        <position position="164"/>
    </location>
</feature>
<evidence type="ECO:0000313" key="1">
    <source>
        <dbReference type="EMBL" id="JAS22824.1"/>
    </source>
</evidence>
<dbReference type="EMBL" id="GEDC01014474">
    <property type="protein sequence ID" value="JAS22824.1"/>
    <property type="molecule type" value="Transcribed_RNA"/>
</dbReference>
<feature type="non-terminal residue" evidence="1">
    <location>
        <position position="1"/>
    </location>
</feature>
<accession>A0A1B6DAV7</accession>
<reference evidence="1" key="1">
    <citation type="submission" date="2015-12" db="EMBL/GenBank/DDBJ databases">
        <title>De novo transcriptome assembly of four potential Pierce s Disease insect vectors from Arizona vineyards.</title>
        <authorList>
            <person name="Tassone E.E."/>
        </authorList>
    </citation>
    <scope>NUCLEOTIDE SEQUENCE</scope>
</reference>
<organism evidence="1">
    <name type="scientific">Clastoptera arizonana</name>
    <name type="common">Arizona spittle bug</name>
    <dbReference type="NCBI Taxonomy" id="38151"/>
    <lineage>
        <taxon>Eukaryota</taxon>
        <taxon>Metazoa</taxon>
        <taxon>Ecdysozoa</taxon>
        <taxon>Arthropoda</taxon>
        <taxon>Hexapoda</taxon>
        <taxon>Insecta</taxon>
        <taxon>Pterygota</taxon>
        <taxon>Neoptera</taxon>
        <taxon>Paraneoptera</taxon>
        <taxon>Hemiptera</taxon>
        <taxon>Auchenorrhyncha</taxon>
        <taxon>Cercopoidea</taxon>
        <taxon>Clastopteridae</taxon>
        <taxon>Clastoptera</taxon>
    </lineage>
</organism>